<evidence type="ECO:0000313" key="7">
    <source>
        <dbReference type="EMBL" id="BCB81482.1"/>
    </source>
</evidence>
<dbReference type="EMBL" id="AP022870">
    <property type="protein sequence ID" value="BCB81482.1"/>
    <property type="molecule type" value="Genomic_DNA"/>
</dbReference>
<dbReference type="CDD" id="cd00995">
    <property type="entry name" value="PBP2_NikA_DppA_OppA_like"/>
    <property type="match status" value="1"/>
</dbReference>
<dbReference type="KEGG" id="pfla:Pflav_078920"/>
<evidence type="ECO:0000256" key="3">
    <source>
        <dbReference type="ARBA" id="ARBA00022729"/>
    </source>
</evidence>
<dbReference type="GO" id="GO:0043190">
    <property type="term" value="C:ATP-binding cassette (ABC) transporter complex"/>
    <property type="evidence" value="ECO:0007669"/>
    <property type="project" value="InterPro"/>
</dbReference>
<dbReference type="PANTHER" id="PTHR30290">
    <property type="entry name" value="PERIPLASMIC BINDING COMPONENT OF ABC TRANSPORTER"/>
    <property type="match status" value="1"/>
</dbReference>
<dbReference type="PIRSF" id="PIRSF002741">
    <property type="entry name" value="MppA"/>
    <property type="match status" value="1"/>
</dbReference>
<organism evidence="7 8">
    <name type="scientific">Phytohabitans flavus</name>
    <dbReference type="NCBI Taxonomy" id="1076124"/>
    <lineage>
        <taxon>Bacteria</taxon>
        <taxon>Bacillati</taxon>
        <taxon>Actinomycetota</taxon>
        <taxon>Actinomycetes</taxon>
        <taxon>Micromonosporales</taxon>
        <taxon>Micromonosporaceae</taxon>
    </lineage>
</organism>
<evidence type="ECO:0000256" key="4">
    <source>
        <dbReference type="SAM" id="MobiDB-lite"/>
    </source>
</evidence>
<dbReference type="InterPro" id="IPR023765">
    <property type="entry name" value="SBP_5_CS"/>
</dbReference>
<comment type="similarity">
    <text evidence="2">Belongs to the bacterial solute-binding protein 5 family.</text>
</comment>
<dbReference type="Gene3D" id="3.40.190.10">
    <property type="entry name" value="Periplasmic binding protein-like II"/>
    <property type="match status" value="1"/>
</dbReference>
<dbReference type="InterPro" id="IPR039424">
    <property type="entry name" value="SBP_5"/>
</dbReference>
<dbReference type="Gene3D" id="3.10.105.10">
    <property type="entry name" value="Dipeptide-binding Protein, Domain 3"/>
    <property type="match status" value="1"/>
</dbReference>
<feature type="domain" description="Solute-binding protein family 5" evidence="6">
    <location>
        <begin position="86"/>
        <end position="472"/>
    </location>
</feature>
<protein>
    <submittedName>
        <fullName evidence="7">Peptide ABC transporter substrate-binding protein</fullName>
    </submittedName>
</protein>
<dbReference type="SUPFAM" id="SSF53850">
    <property type="entry name" value="Periplasmic binding protein-like II"/>
    <property type="match status" value="1"/>
</dbReference>
<comment type="subcellular location">
    <subcellularLocation>
        <location evidence="1">Cell membrane</location>
        <topology evidence="1">Lipid-anchor</topology>
    </subcellularLocation>
</comment>
<dbReference type="Proteomes" id="UP000502508">
    <property type="component" value="Chromosome"/>
</dbReference>
<feature type="region of interest" description="Disordered" evidence="4">
    <location>
        <begin position="26"/>
        <end position="52"/>
    </location>
</feature>
<keyword evidence="8" id="KW-1185">Reference proteome</keyword>
<dbReference type="Pfam" id="PF00496">
    <property type="entry name" value="SBP_bac_5"/>
    <property type="match status" value="1"/>
</dbReference>
<accession>A0A6F8Y5U3</accession>
<dbReference type="PROSITE" id="PS01040">
    <property type="entry name" value="SBP_BACTERIAL_5"/>
    <property type="match status" value="1"/>
</dbReference>
<dbReference type="PANTHER" id="PTHR30290:SF83">
    <property type="entry name" value="ABC TRANSPORTER SUBSTRATE-BINDING PROTEIN"/>
    <property type="match status" value="1"/>
</dbReference>
<dbReference type="GO" id="GO:0042597">
    <property type="term" value="C:periplasmic space"/>
    <property type="evidence" value="ECO:0007669"/>
    <property type="project" value="UniProtKB-ARBA"/>
</dbReference>
<feature type="chain" id="PRO_5039210328" evidence="5">
    <location>
        <begin position="23"/>
        <end position="552"/>
    </location>
</feature>
<evidence type="ECO:0000313" key="8">
    <source>
        <dbReference type="Proteomes" id="UP000502508"/>
    </source>
</evidence>
<evidence type="ECO:0000259" key="6">
    <source>
        <dbReference type="Pfam" id="PF00496"/>
    </source>
</evidence>
<keyword evidence="3 5" id="KW-0732">Signal</keyword>
<evidence type="ECO:0000256" key="5">
    <source>
        <dbReference type="SAM" id="SignalP"/>
    </source>
</evidence>
<sequence>MRVSKRASAVAAIAAVALVAAGCGGGDDTEENSGNADKTANGAITIDGTQPANPLLPSATSETGGGDVLDFMWTGLINYPAGGGDPVNAVAEDIGTTDAQTYTVKIKKGIKFHDGTEVKAKNFVDAWNFTAYSENGQQQASFFSDIDGYEAVHTEDPDGEEGPQKAPKPTTDKMSGLAVVDDYTFTVKLAAPNSIFPVKLGYSAYFPMPDSFFAAADKNEWGKKPVGNGPVKFVSWTDNVEIKLTRFDDYTLDDKVKIKDVTVKLYQEDTAAYAELVANQLDFQQQVPSSSLAGEKWKADLGARGLTVDIPVMQIIAFPIYDKRYQNKDLRRAVSLSINREEIASKIFFNTRKPATSWAAPGTPGATGFDCTTCKYDPEAAKAALQAAGGFEGEMVIYYNADASHKDWVEAAANSVATTLGIKVRAEGMPTFAVFRQNIDGKKMTGPYRAGWQADYPNGENWLGPLYVTGASSNDGSYSNPQVDALYQEGSRLADEKAAEAKFAEAIKIVDAEVPSIPIVSVTQQSGISNRIAPSVKTNWVGSIDLSTVELV</sequence>
<dbReference type="RefSeq" id="WP_173041321.1">
    <property type="nucleotide sequence ID" value="NZ_AP022870.1"/>
</dbReference>
<dbReference type="InterPro" id="IPR000914">
    <property type="entry name" value="SBP_5_dom"/>
</dbReference>
<evidence type="ECO:0000256" key="1">
    <source>
        <dbReference type="ARBA" id="ARBA00004193"/>
    </source>
</evidence>
<dbReference type="InterPro" id="IPR030678">
    <property type="entry name" value="Peptide/Ni-bd"/>
</dbReference>
<dbReference type="Gene3D" id="3.90.76.10">
    <property type="entry name" value="Dipeptide-binding Protein, Domain 1"/>
    <property type="match status" value="1"/>
</dbReference>
<feature type="signal peptide" evidence="5">
    <location>
        <begin position="1"/>
        <end position="22"/>
    </location>
</feature>
<dbReference type="PROSITE" id="PS51257">
    <property type="entry name" value="PROKAR_LIPOPROTEIN"/>
    <property type="match status" value="1"/>
</dbReference>
<gene>
    <name evidence="7" type="ORF">Pflav_078920</name>
</gene>
<evidence type="ECO:0000256" key="2">
    <source>
        <dbReference type="ARBA" id="ARBA00005695"/>
    </source>
</evidence>
<feature type="region of interest" description="Disordered" evidence="4">
    <location>
        <begin position="152"/>
        <end position="173"/>
    </location>
</feature>
<name>A0A6F8Y5U3_9ACTN</name>
<proteinExistence type="inferred from homology"/>
<dbReference type="GO" id="GO:1904680">
    <property type="term" value="F:peptide transmembrane transporter activity"/>
    <property type="evidence" value="ECO:0007669"/>
    <property type="project" value="TreeGrafter"/>
</dbReference>
<dbReference type="GO" id="GO:0015833">
    <property type="term" value="P:peptide transport"/>
    <property type="evidence" value="ECO:0007669"/>
    <property type="project" value="TreeGrafter"/>
</dbReference>
<reference evidence="7 8" key="2">
    <citation type="submission" date="2020-03" db="EMBL/GenBank/DDBJ databases">
        <authorList>
            <person name="Ichikawa N."/>
            <person name="Kimura A."/>
            <person name="Kitahashi Y."/>
            <person name="Uohara A."/>
        </authorList>
    </citation>
    <scope>NUCLEOTIDE SEQUENCE [LARGE SCALE GENOMIC DNA]</scope>
    <source>
        <strain evidence="7 8">NBRC 107702</strain>
    </source>
</reference>
<dbReference type="AlphaFoldDB" id="A0A6F8Y5U3"/>
<reference evidence="7 8" key="1">
    <citation type="submission" date="2020-03" db="EMBL/GenBank/DDBJ databases">
        <title>Whole genome shotgun sequence of Phytohabitans flavus NBRC 107702.</title>
        <authorList>
            <person name="Komaki H."/>
            <person name="Tamura T."/>
        </authorList>
    </citation>
    <scope>NUCLEOTIDE SEQUENCE [LARGE SCALE GENOMIC DNA]</scope>
    <source>
        <strain evidence="7 8">NBRC 107702</strain>
    </source>
</reference>